<accession>A0A7H9HPS3</accession>
<feature type="domain" description="Major facilitator superfamily (MFS) profile" evidence="7">
    <location>
        <begin position="9"/>
        <end position="539"/>
    </location>
</feature>
<protein>
    <recommendedName>
        <fullName evidence="7">Major facilitator superfamily (MFS) profile domain-containing protein</fullName>
    </recommendedName>
</protein>
<feature type="transmembrane region" description="Helical" evidence="6">
    <location>
        <begin position="103"/>
        <end position="124"/>
    </location>
</feature>
<evidence type="ECO:0000256" key="6">
    <source>
        <dbReference type="SAM" id="Phobius"/>
    </source>
</evidence>
<keyword evidence="4 6" id="KW-1133">Transmembrane helix</keyword>
<gene>
    <name evidence="8" type="ORF">HG537_0B06980</name>
</gene>
<dbReference type="EMBL" id="CP059268">
    <property type="protein sequence ID" value="QLQ79350.1"/>
    <property type="molecule type" value="Genomic_DNA"/>
</dbReference>
<dbReference type="InterPro" id="IPR011701">
    <property type="entry name" value="MFS"/>
</dbReference>
<keyword evidence="3 6" id="KW-0812">Transmembrane</keyword>
<keyword evidence="5 6" id="KW-0472">Membrane</keyword>
<dbReference type="Proteomes" id="UP000510647">
    <property type="component" value="Chromosome 2"/>
</dbReference>
<reference evidence="8 9" key="1">
    <citation type="submission" date="2020-06" db="EMBL/GenBank/DDBJ databases">
        <title>The yeast mating-type switching endonuclease HO is a domesticated member of an unorthodox homing genetic element family.</title>
        <authorList>
            <person name="Coughlan A.Y."/>
            <person name="Lombardi L."/>
            <person name="Braun-Galleani S."/>
            <person name="Martos A.R."/>
            <person name="Galeote V."/>
            <person name="Bigey F."/>
            <person name="Dequin S."/>
            <person name="Byrne K.P."/>
            <person name="Wolfe K.H."/>
        </authorList>
    </citation>
    <scope>NUCLEOTIDE SEQUENCE [LARGE SCALE GENOMIC DNA]</scope>
    <source>
        <strain evidence="8 9">CBS2947</strain>
    </source>
</reference>
<evidence type="ECO:0000256" key="2">
    <source>
        <dbReference type="ARBA" id="ARBA00008335"/>
    </source>
</evidence>
<feature type="transmembrane region" description="Helical" evidence="6">
    <location>
        <begin position="162"/>
        <end position="182"/>
    </location>
</feature>
<dbReference type="InterPro" id="IPR036259">
    <property type="entry name" value="MFS_trans_sf"/>
</dbReference>
<keyword evidence="9" id="KW-1185">Reference proteome</keyword>
<feature type="transmembrane region" description="Helical" evidence="6">
    <location>
        <begin position="515"/>
        <end position="535"/>
    </location>
</feature>
<evidence type="ECO:0000256" key="1">
    <source>
        <dbReference type="ARBA" id="ARBA00004141"/>
    </source>
</evidence>
<evidence type="ECO:0000313" key="8">
    <source>
        <dbReference type="EMBL" id="QLQ79350.1"/>
    </source>
</evidence>
<feature type="transmembrane region" description="Helical" evidence="6">
    <location>
        <begin position="43"/>
        <end position="62"/>
    </location>
</feature>
<dbReference type="PROSITE" id="PS50850">
    <property type="entry name" value="MFS"/>
    <property type="match status" value="1"/>
</dbReference>
<feature type="transmembrane region" description="Helical" evidence="6">
    <location>
        <begin position="74"/>
        <end position="91"/>
    </location>
</feature>
<feature type="transmembrane region" description="Helical" evidence="6">
    <location>
        <begin position="254"/>
        <end position="276"/>
    </location>
</feature>
<feature type="transmembrane region" description="Helical" evidence="6">
    <location>
        <begin position="376"/>
        <end position="396"/>
    </location>
</feature>
<evidence type="ECO:0000256" key="3">
    <source>
        <dbReference type="ARBA" id="ARBA00022692"/>
    </source>
</evidence>
<organism evidence="8 9">
    <name type="scientific">Torulaspora globosa</name>
    <dbReference type="NCBI Taxonomy" id="48254"/>
    <lineage>
        <taxon>Eukaryota</taxon>
        <taxon>Fungi</taxon>
        <taxon>Dikarya</taxon>
        <taxon>Ascomycota</taxon>
        <taxon>Saccharomycotina</taxon>
        <taxon>Saccharomycetes</taxon>
        <taxon>Saccharomycetales</taxon>
        <taxon>Saccharomycetaceae</taxon>
        <taxon>Torulaspora</taxon>
    </lineage>
</organism>
<evidence type="ECO:0000259" key="7">
    <source>
        <dbReference type="PROSITE" id="PS50850"/>
    </source>
</evidence>
<dbReference type="FunFam" id="1.20.1250.20:FF:000373">
    <property type="entry name" value="Vacuolar basic amino acid transporter"/>
    <property type="match status" value="1"/>
</dbReference>
<comment type="subcellular location">
    <subcellularLocation>
        <location evidence="1">Membrane</location>
        <topology evidence="1">Multi-pass membrane protein</topology>
    </subcellularLocation>
</comment>
<feature type="transmembrane region" description="Helical" evidence="6">
    <location>
        <begin position="402"/>
        <end position="423"/>
    </location>
</feature>
<dbReference type="Pfam" id="PF07690">
    <property type="entry name" value="MFS_1"/>
    <property type="match status" value="1"/>
</dbReference>
<dbReference type="Gene3D" id="1.20.1720.10">
    <property type="entry name" value="Multidrug resistance protein D"/>
    <property type="match status" value="1"/>
</dbReference>
<proteinExistence type="inferred from homology"/>
<feature type="transmembrane region" description="Helical" evidence="6">
    <location>
        <begin position="343"/>
        <end position="364"/>
    </location>
</feature>
<feature type="transmembrane region" description="Helical" evidence="6">
    <location>
        <begin position="226"/>
        <end position="248"/>
    </location>
</feature>
<comment type="similarity">
    <text evidence="2">Belongs to the major facilitator superfamily.</text>
</comment>
<evidence type="ECO:0000256" key="5">
    <source>
        <dbReference type="ARBA" id="ARBA00023136"/>
    </source>
</evidence>
<dbReference type="OrthoDB" id="10021397at2759"/>
<name>A0A7H9HPS3_9SACH</name>
<dbReference type="PANTHER" id="PTHR23501:SF198">
    <property type="entry name" value="AZOLE RESISTANCE PROTEIN 1-RELATED"/>
    <property type="match status" value="1"/>
</dbReference>
<feature type="transmembrane region" description="Helical" evidence="6">
    <location>
        <begin position="444"/>
        <end position="468"/>
    </location>
</feature>
<dbReference type="SUPFAM" id="SSF103473">
    <property type="entry name" value="MFS general substrate transporter"/>
    <property type="match status" value="2"/>
</dbReference>
<dbReference type="InterPro" id="IPR020846">
    <property type="entry name" value="MFS_dom"/>
</dbReference>
<dbReference type="AlphaFoldDB" id="A0A7H9HPS3"/>
<dbReference type="GO" id="GO:0022857">
    <property type="term" value="F:transmembrane transporter activity"/>
    <property type="evidence" value="ECO:0007669"/>
    <property type="project" value="InterPro"/>
</dbReference>
<feature type="transmembrane region" description="Helical" evidence="6">
    <location>
        <begin position="131"/>
        <end position="150"/>
    </location>
</feature>
<dbReference type="GO" id="GO:0005886">
    <property type="term" value="C:plasma membrane"/>
    <property type="evidence" value="ECO:0007669"/>
    <property type="project" value="TreeGrafter"/>
</dbReference>
<evidence type="ECO:0000256" key="4">
    <source>
        <dbReference type="ARBA" id="ARBA00022989"/>
    </source>
</evidence>
<feature type="transmembrane region" description="Helical" evidence="6">
    <location>
        <begin position="296"/>
        <end position="323"/>
    </location>
</feature>
<dbReference type="PANTHER" id="PTHR23501">
    <property type="entry name" value="MAJOR FACILITATOR SUPERFAMILY"/>
    <property type="match status" value="1"/>
</dbReference>
<evidence type="ECO:0000313" key="9">
    <source>
        <dbReference type="Proteomes" id="UP000510647"/>
    </source>
</evidence>
<sequence>MKRVSLCLSLFSLALTLFLAALDIVICVTLYDTIGVKFNDFANVGWLVTGYSLASAIAMLLWGRLAAMFGLKASLMYSIVIFEIGSLISALSNSMNMLIVGRIIAGLGGSGIESLVFVIGTAIVVEKYRGLIATLLSVAYMVAEGVGPFIGGAFTERVSWRWCFYINLPIGALAFLILELAYNPNEQRSSITRWKATLRNVWSWHYGELFTAHYWKSLVSLLVFELDILGVLISATGFTLLMLALSFGGTTFPWASGSLITLFVLSPVLILLFCVYDFQFLPYLSKRLSNIVVKPLLLWSTASNWGILTSSAAGLFSCFAYSLQSVFLVQHYQIVQNKGPMLASIHLWEFSIPACIAAVIMGVLNAQHGTIKPFMIFGVFCGVVGSGLLCLLTGYSTLSDSIAYSLLPGLAFGCILQASLLSAQVQIPLEDPEYNQKFIEVTALVSFSHAMGFSLGGNMGTMIFITSIKNLVKHSNSKVDLPAFTTIEELVAYRTSNYDGPNSPLARILTEAIRNVFYCALGCYGLAFLFGIFTSSKKTRVSAKKHR</sequence>